<gene>
    <name evidence="2" type="ORF">DFP72DRAFT_910850</name>
</gene>
<dbReference type="EMBL" id="JACGCI010000057">
    <property type="protein sequence ID" value="KAF6750348.1"/>
    <property type="molecule type" value="Genomic_DNA"/>
</dbReference>
<protein>
    <submittedName>
        <fullName evidence="2">Uncharacterized protein</fullName>
    </submittedName>
</protein>
<organism evidence="2 3">
    <name type="scientific">Ephemerocybe angulata</name>
    <dbReference type="NCBI Taxonomy" id="980116"/>
    <lineage>
        <taxon>Eukaryota</taxon>
        <taxon>Fungi</taxon>
        <taxon>Dikarya</taxon>
        <taxon>Basidiomycota</taxon>
        <taxon>Agaricomycotina</taxon>
        <taxon>Agaricomycetes</taxon>
        <taxon>Agaricomycetidae</taxon>
        <taxon>Agaricales</taxon>
        <taxon>Agaricineae</taxon>
        <taxon>Psathyrellaceae</taxon>
        <taxon>Ephemerocybe</taxon>
    </lineage>
</organism>
<feature type="non-terminal residue" evidence="2">
    <location>
        <position position="1"/>
    </location>
</feature>
<evidence type="ECO:0000313" key="3">
    <source>
        <dbReference type="Proteomes" id="UP000521943"/>
    </source>
</evidence>
<evidence type="ECO:0000256" key="1">
    <source>
        <dbReference type="SAM" id="MobiDB-lite"/>
    </source>
</evidence>
<feature type="region of interest" description="Disordered" evidence="1">
    <location>
        <begin position="153"/>
        <end position="184"/>
    </location>
</feature>
<dbReference type="Proteomes" id="UP000521943">
    <property type="component" value="Unassembled WGS sequence"/>
</dbReference>
<sequence length="267" mass="27983">MHRAQAQQLAPTVLQGTPTLPATVFLTAAWRNALSRRRLSAFLWEGLLWGASPARLRISMNSSSSRAVGAGVEASGAGVVGAGAPSAGGAAGGAPPAGASSVSLGCFLFLRLFLPYLRLFSRFCVLRCLRFLRLPRPFPPFLLCLGWDAGGVGADTSSSRSTRSASRERATGADGSAGGWAWEPPKPTADLTLFKRSLKKRLSTSPSMYPRASRMESINRAVSRASSWASAVSSLGTGMAETTDPPRVAAATKTAAVEKRIMSNGTL</sequence>
<evidence type="ECO:0000313" key="2">
    <source>
        <dbReference type="EMBL" id="KAF6750348.1"/>
    </source>
</evidence>
<reference evidence="2 3" key="1">
    <citation type="submission" date="2020-07" db="EMBL/GenBank/DDBJ databases">
        <title>Comparative genomics of pyrophilous fungi reveals a link between fire events and developmental genes.</title>
        <authorList>
            <consortium name="DOE Joint Genome Institute"/>
            <person name="Steindorff A.S."/>
            <person name="Carver A."/>
            <person name="Calhoun S."/>
            <person name="Stillman K."/>
            <person name="Liu H."/>
            <person name="Lipzen A."/>
            <person name="Pangilinan J."/>
            <person name="Labutti K."/>
            <person name="Bruns T.D."/>
            <person name="Grigoriev I.V."/>
        </authorList>
    </citation>
    <scope>NUCLEOTIDE SEQUENCE [LARGE SCALE GENOMIC DNA]</scope>
    <source>
        <strain evidence="2 3">CBS 144469</strain>
    </source>
</reference>
<feature type="compositionally biased region" description="Low complexity" evidence="1">
    <location>
        <begin position="154"/>
        <end position="164"/>
    </location>
</feature>
<name>A0A8H6LZZ3_9AGAR</name>
<keyword evidence="3" id="KW-1185">Reference proteome</keyword>
<proteinExistence type="predicted"/>
<comment type="caution">
    <text evidence="2">The sequence shown here is derived from an EMBL/GenBank/DDBJ whole genome shotgun (WGS) entry which is preliminary data.</text>
</comment>
<dbReference type="AlphaFoldDB" id="A0A8H6LZZ3"/>
<accession>A0A8H6LZZ3</accession>